<dbReference type="RefSeq" id="YP_010756310.1">
    <property type="nucleotide sequence ID" value="NC_073486.1"/>
</dbReference>
<gene>
    <name evidence="3" type="primary">15</name>
    <name evidence="3" type="ORF">SEA_VONDRA_15</name>
</gene>
<name>A0A6M9Z3P9_9CAUD</name>
<proteinExistence type="predicted"/>
<evidence type="ECO:0000313" key="4">
    <source>
        <dbReference type="Proteomes" id="UP000509608"/>
    </source>
</evidence>
<feature type="region of interest" description="Disordered" evidence="1">
    <location>
        <begin position="115"/>
        <end position="168"/>
    </location>
</feature>
<evidence type="ECO:0000256" key="1">
    <source>
        <dbReference type="SAM" id="MobiDB-lite"/>
    </source>
</evidence>
<dbReference type="EMBL" id="MT451981">
    <property type="protein sequence ID" value="QKN87600.1"/>
    <property type="molecule type" value="Genomic_DNA"/>
</dbReference>
<dbReference type="Proteomes" id="UP000509608">
    <property type="component" value="Segment"/>
</dbReference>
<dbReference type="KEGG" id="vg:80026067"/>
<feature type="domain" description="DUF7426" evidence="2">
    <location>
        <begin position="5"/>
        <end position="142"/>
    </location>
</feature>
<accession>A0A6M9Z3P9</accession>
<dbReference type="InterPro" id="IPR055849">
    <property type="entry name" value="DUF7426"/>
</dbReference>
<keyword evidence="4" id="KW-1185">Reference proteome</keyword>
<dbReference type="Pfam" id="PF24201">
    <property type="entry name" value="DUF7426"/>
    <property type="match status" value="1"/>
</dbReference>
<evidence type="ECO:0000259" key="2">
    <source>
        <dbReference type="Pfam" id="PF24201"/>
    </source>
</evidence>
<protein>
    <submittedName>
        <fullName evidence="3">Tail assembly chaperone</fullName>
    </submittedName>
</protein>
<evidence type="ECO:0000313" key="3">
    <source>
        <dbReference type="EMBL" id="QKN87600.1"/>
    </source>
</evidence>
<reference evidence="3 4" key="1">
    <citation type="submission" date="2020-05" db="EMBL/GenBank/DDBJ databases">
        <authorList>
            <person name="Vondra J.M."/>
            <person name="Stovall M.A."/>
            <person name="Menchaca C."/>
            <person name="Bhuiyan S."/>
            <person name="Subhayu N."/>
            <person name="Hughes L.E."/>
            <person name="Garlena R.A."/>
            <person name="Russell D.A."/>
            <person name="Pope W.H."/>
            <person name="Jacobs-Sera D."/>
            <person name="Hatfull G.F."/>
        </authorList>
    </citation>
    <scope>NUCLEOTIDE SEQUENCE [LARGE SCALE GENOMIC DNA]</scope>
</reference>
<dbReference type="GeneID" id="80026067"/>
<feature type="compositionally biased region" description="Low complexity" evidence="1">
    <location>
        <begin position="133"/>
        <end position="152"/>
    </location>
</feature>
<organism evidence="3 4">
    <name type="scientific">Streptomyces phage Vondra</name>
    <dbReference type="NCBI Taxonomy" id="2736273"/>
    <lineage>
        <taxon>Viruses</taxon>
        <taxon>Duplodnaviria</taxon>
        <taxon>Heunggongvirae</taxon>
        <taxon>Uroviricota</taxon>
        <taxon>Caudoviricetes</taxon>
        <taxon>Ignaciovirus</taxon>
        <taxon>Ignaciovirus vondra</taxon>
    </lineage>
</organism>
<sequence>MGFGALDDYLDDYLELPVTGRDGVERVYRIEDPPAEDGIRIERITTLAARLVAGGSRADTQQLDDEQELDLYRMCLGDAYDQLRADLSWGRFKHVALTAMMWITADRETAESYWQTGNVPGKAPNRAAKRSASRASSAKAAASTTRKPASTSGTRAASPRSRKAQPHP</sequence>